<dbReference type="AlphaFoldDB" id="A0A918TYK4"/>
<sequence>MKTLLSIFLLSLLTQLSVTAQQVHVILCGGPALRSWEDLRVPPDQHDRWWANFVRASTMRMDELQKAYGTTTQIVWMVYKPGYVTRGREDGDPYTTWIAEQASKRKAKLVWLQNSNDFFRTMNSFPKGSVTNFDFFGHSNKHCFLLDYSNEIMASCKSWIHETELGRLRATIFSRNALCQSYGCHTGESMSAYWKNATGVTLIGAKGKTDYTSLTEGKLPKVNGSWVR</sequence>
<keyword evidence="1" id="KW-0732">Signal</keyword>
<name>A0A918TYK4_9BACT</name>
<dbReference type="Proteomes" id="UP000644507">
    <property type="component" value="Unassembled WGS sequence"/>
</dbReference>
<evidence type="ECO:0000313" key="2">
    <source>
        <dbReference type="EMBL" id="GHC67486.1"/>
    </source>
</evidence>
<proteinExistence type="predicted"/>
<evidence type="ECO:0000313" key="3">
    <source>
        <dbReference type="Proteomes" id="UP000644507"/>
    </source>
</evidence>
<dbReference type="RefSeq" id="WP_189574401.1">
    <property type="nucleotide sequence ID" value="NZ_BMXI01000024.1"/>
</dbReference>
<organism evidence="2 3">
    <name type="scientific">Roseibacillus persicicus</name>
    <dbReference type="NCBI Taxonomy" id="454148"/>
    <lineage>
        <taxon>Bacteria</taxon>
        <taxon>Pseudomonadati</taxon>
        <taxon>Verrucomicrobiota</taxon>
        <taxon>Verrucomicrobiia</taxon>
        <taxon>Verrucomicrobiales</taxon>
        <taxon>Verrucomicrobiaceae</taxon>
        <taxon>Roseibacillus</taxon>
    </lineage>
</organism>
<feature type="chain" id="PRO_5037242717" description="SGNH domain-containing protein" evidence="1">
    <location>
        <begin position="21"/>
        <end position="228"/>
    </location>
</feature>
<gene>
    <name evidence="2" type="ORF">GCM10007100_39450</name>
</gene>
<evidence type="ECO:0008006" key="4">
    <source>
        <dbReference type="Google" id="ProtNLM"/>
    </source>
</evidence>
<reference evidence="2" key="1">
    <citation type="journal article" date="2014" name="Int. J. Syst. Evol. Microbiol.">
        <title>Complete genome sequence of Corynebacterium casei LMG S-19264T (=DSM 44701T), isolated from a smear-ripened cheese.</title>
        <authorList>
            <consortium name="US DOE Joint Genome Institute (JGI-PGF)"/>
            <person name="Walter F."/>
            <person name="Albersmeier A."/>
            <person name="Kalinowski J."/>
            <person name="Ruckert C."/>
        </authorList>
    </citation>
    <scope>NUCLEOTIDE SEQUENCE</scope>
    <source>
        <strain evidence="2">KCTC 12988</strain>
    </source>
</reference>
<dbReference type="EMBL" id="BMXI01000024">
    <property type="protein sequence ID" value="GHC67486.1"/>
    <property type="molecule type" value="Genomic_DNA"/>
</dbReference>
<feature type="signal peptide" evidence="1">
    <location>
        <begin position="1"/>
        <end position="20"/>
    </location>
</feature>
<comment type="caution">
    <text evidence="2">The sequence shown here is derived from an EMBL/GenBank/DDBJ whole genome shotgun (WGS) entry which is preliminary data.</text>
</comment>
<keyword evidence="3" id="KW-1185">Reference proteome</keyword>
<accession>A0A918TYK4</accession>
<protein>
    <recommendedName>
        <fullName evidence="4">SGNH domain-containing protein</fullName>
    </recommendedName>
</protein>
<reference evidence="2" key="2">
    <citation type="submission" date="2020-09" db="EMBL/GenBank/DDBJ databases">
        <authorList>
            <person name="Sun Q."/>
            <person name="Kim S."/>
        </authorList>
    </citation>
    <scope>NUCLEOTIDE SEQUENCE</scope>
    <source>
        <strain evidence="2">KCTC 12988</strain>
    </source>
</reference>
<evidence type="ECO:0000256" key="1">
    <source>
        <dbReference type="SAM" id="SignalP"/>
    </source>
</evidence>